<feature type="compositionally biased region" description="Basic residues" evidence="1">
    <location>
        <begin position="395"/>
        <end position="413"/>
    </location>
</feature>
<dbReference type="STRING" id="645990.SAMN00120144_0407"/>
<feature type="domain" description="GSCFA" evidence="2">
    <location>
        <begin position="20"/>
        <end position="256"/>
    </location>
</feature>
<dbReference type="SUPFAM" id="SSF52266">
    <property type="entry name" value="SGNH hydrolase"/>
    <property type="match status" value="1"/>
</dbReference>
<reference evidence="3 4" key="1">
    <citation type="submission" date="2017-04" db="EMBL/GenBank/DDBJ databases">
        <authorList>
            <person name="Afonso C.L."/>
            <person name="Miller P.J."/>
            <person name="Scott M.A."/>
            <person name="Spackman E."/>
            <person name="Goraichik I."/>
            <person name="Dimitrov K.M."/>
            <person name="Suarez D.L."/>
            <person name="Swayne D.E."/>
        </authorList>
    </citation>
    <scope>NUCLEOTIDE SEQUENCE [LARGE SCALE GENOMIC DNA]</scope>
    <source>
        <strain evidence="3 4">DSM 11622</strain>
    </source>
</reference>
<feature type="region of interest" description="Disordered" evidence="1">
    <location>
        <begin position="369"/>
        <end position="604"/>
    </location>
</feature>
<evidence type="ECO:0000313" key="4">
    <source>
        <dbReference type="Proteomes" id="UP000192266"/>
    </source>
</evidence>
<dbReference type="Gene3D" id="3.40.50.1110">
    <property type="entry name" value="SGNH hydrolase"/>
    <property type="match status" value="1"/>
</dbReference>
<evidence type="ECO:0000256" key="1">
    <source>
        <dbReference type="SAM" id="MobiDB-lite"/>
    </source>
</evidence>
<dbReference type="InterPro" id="IPR014982">
    <property type="entry name" value="GSCFA"/>
</dbReference>
<dbReference type="AlphaFoldDB" id="A0A1W1VWX4"/>
<dbReference type="Pfam" id="PF08885">
    <property type="entry name" value="GSCFA"/>
    <property type="match status" value="1"/>
</dbReference>
<organism evidence="3 4">
    <name type="scientific">Hymenobacter roseosalivarius DSM 11622</name>
    <dbReference type="NCBI Taxonomy" id="645990"/>
    <lineage>
        <taxon>Bacteria</taxon>
        <taxon>Pseudomonadati</taxon>
        <taxon>Bacteroidota</taxon>
        <taxon>Cytophagia</taxon>
        <taxon>Cytophagales</taxon>
        <taxon>Hymenobacteraceae</taxon>
        <taxon>Hymenobacter</taxon>
    </lineage>
</organism>
<dbReference type="OrthoDB" id="9807687at2"/>
<evidence type="ECO:0000313" key="3">
    <source>
        <dbReference type="EMBL" id="SMB97394.1"/>
    </source>
</evidence>
<feature type="compositionally biased region" description="Basic residues" evidence="1">
    <location>
        <begin position="581"/>
        <end position="593"/>
    </location>
</feature>
<feature type="compositionally biased region" description="Low complexity" evidence="1">
    <location>
        <begin position="414"/>
        <end position="424"/>
    </location>
</feature>
<feature type="compositionally biased region" description="Low complexity" evidence="1">
    <location>
        <begin position="549"/>
        <end position="561"/>
    </location>
</feature>
<protein>
    <submittedName>
        <fullName evidence="3">GSCFA domain protein</fullName>
    </submittedName>
</protein>
<dbReference type="EMBL" id="FWWW01000075">
    <property type="protein sequence ID" value="SMB97394.1"/>
    <property type="molecule type" value="Genomic_DNA"/>
</dbReference>
<sequence length="604" mass="66824">MFRTEIPLTPHSSPLSLAARVLTVGSCFSDVLGDRLNTYKVRSLTNPFGTVFNPLSACKLLRAAAGEEMDWQQHLVPARGRWQSYDLHATVGSDSPVELLQHIQELMQHTGQFLETADVVVLTLGTAYAYRLRETQEIVSNCHKVPADQFEKELLTPDEIINAIAETHALLRRRNPKLRFVLTVSPVRHIKDTLPLNAVSKSILRVACHYLSELLPDVTYFPAYELLMDDLRDYRFYAADMIHPTPVAEDYVWERFSREYFDSSFGRFQKEWDAVRQAMAHRPLYPASPEHRQFLETTLTRLRRLGNQVDVRPEVREVQKQLHSLPAPLKPRPAPVPEVDEDEEERIDIGEVENAPQPAIVPVAVTTAPTSYSSPTPEQAVSEETISEATEAAPFKKKRRSRGGAKRSGRKKAAQLAATLASVANEDLSIADNSSDQREIVEAETEMTPNSPVEITDYTDKTVEVTSQDAAPAEVPSSREVQGSGTAPEVQAHAPAPPKRRTAAQVKAAKTSRKPTKATTTKAESKPRTARPARRKPTVEPPSPAPEQLSLTLAASSLPTADAPPAPETPPTSDSKPVKSSPKRRARPPRKKPASSSDQPTSET</sequence>
<dbReference type="Proteomes" id="UP000192266">
    <property type="component" value="Unassembled WGS sequence"/>
</dbReference>
<proteinExistence type="predicted"/>
<feature type="compositionally biased region" description="Low complexity" evidence="1">
    <location>
        <begin position="571"/>
        <end position="580"/>
    </location>
</feature>
<keyword evidence="4" id="KW-1185">Reference proteome</keyword>
<gene>
    <name evidence="3" type="ORF">SAMN00120144_0407</name>
</gene>
<name>A0A1W1VWX4_9BACT</name>
<accession>A0A1W1VWX4</accession>
<dbReference type="InterPro" id="IPR036514">
    <property type="entry name" value="SGNH_hydro_sf"/>
</dbReference>
<feature type="compositionally biased region" description="Low complexity" evidence="1">
    <location>
        <begin position="369"/>
        <end position="393"/>
    </location>
</feature>
<evidence type="ECO:0000259" key="2">
    <source>
        <dbReference type="Pfam" id="PF08885"/>
    </source>
</evidence>
<dbReference type="GO" id="GO:0016788">
    <property type="term" value="F:hydrolase activity, acting on ester bonds"/>
    <property type="evidence" value="ECO:0007669"/>
    <property type="project" value="UniProtKB-ARBA"/>
</dbReference>